<dbReference type="InterPro" id="IPR025306">
    <property type="entry name" value="Zn-bnd_dom_prob"/>
</dbReference>
<comment type="caution">
    <text evidence="2">The sequence shown here is derived from an EMBL/GenBank/DDBJ whole genome shotgun (WGS) entry which is preliminary data.</text>
</comment>
<protein>
    <recommendedName>
        <fullName evidence="1">Probable zinc-binding domain-containing protein</fullName>
    </recommendedName>
</protein>
<evidence type="ECO:0000313" key="3">
    <source>
        <dbReference type="Proteomes" id="UP000236151"/>
    </source>
</evidence>
<dbReference type="OrthoDB" id="5505402at2"/>
<proteinExistence type="predicted"/>
<feature type="domain" description="Probable zinc-binding" evidence="1">
    <location>
        <begin position="3"/>
        <end position="48"/>
    </location>
</feature>
<name>A0A2K2EWM2_9CLOT</name>
<gene>
    <name evidence="2" type="ORF">CDQ84_03900</name>
</gene>
<dbReference type="EMBL" id="NIOJ01000006">
    <property type="protein sequence ID" value="PNU00802.1"/>
    <property type="molecule type" value="Genomic_DNA"/>
</dbReference>
<dbReference type="Proteomes" id="UP000236151">
    <property type="component" value="Unassembled WGS sequence"/>
</dbReference>
<dbReference type="Pfam" id="PF13451">
    <property type="entry name" value="zf_Tbcl"/>
    <property type="match status" value="1"/>
</dbReference>
<dbReference type="AlphaFoldDB" id="A0A2K2EWM2"/>
<organism evidence="2 3">
    <name type="scientific">Clostridium thermosuccinogenes</name>
    <dbReference type="NCBI Taxonomy" id="84032"/>
    <lineage>
        <taxon>Bacteria</taxon>
        <taxon>Bacillati</taxon>
        <taxon>Bacillota</taxon>
        <taxon>Clostridia</taxon>
        <taxon>Eubacteriales</taxon>
        <taxon>Clostridiaceae</taxon>
        <taxon>Clostridium</taxon>
    </lineage>
</organism>
<dbReference type="RefSeq" id="WP_103080418.1">
    <property type="nucleotide sequence ID" value="NZ_CP021850.1"/>
</dbReference>
<keyword evidence="3" id="KW-1185">Reference proteome</keyword>
<accession>A0A2K2EWM2</accession>
<dbReference type="KEGG" id="cthd:CDO33_19405"/>
<evidence type="ECO:0000259" key="1">
    <source>
        <dbReference type="Pfam" id="PF13451"/>
    </source>
</evidence>
<reference evidence="2 3" key="1">
    <citation type="submission" date="2017-06" db="EMBL/GenBank/DDBJ databases">
        <title>Investigating the central metabolism of Clostridium thermosuccinogenes.</title>
        <authorList>
            <person name="Koendjbiharie J.G."/>
            <person name="van Kranenburg R."/>
        </authorList>
    </citation>
    <scope>NUCLEOTIDE SEQUENCE [LARGE SCALE GENOMIC DNA]</scope>
    <source>
        <strain evidence="2 3">DSM 5806</strain>
    </source>
</reference>
<evidence type="ECO:0000313" key="2">
    <source>
        <dbReference type="EMBL" id="PNU00802.1"/>
    </source>
</evidence>
<sequence>MPDKILVCKDCNAEFVFTEGEQEFYKERNFQNEPQRCAACRRVKKQQRRFGGNFGFAAGRSGTGNFGGR</sequence>